<dbReference type="EMBL" id="CP012801">
    <property type="protein sequence ID" value="ALJ59217.1"/>
    <property type="molecule type" value="Genomic_DNA"/>
</dbReference>
<evidence type="ECO:0000313" key="2">
    <source>
        <dbReference type="Proteomes" id="UP000061809"/>
    </source>
</evidence>
<proteinExistence type="predicted"/>
<name>A0A0P0GMX3_9BACE</name>
<dbReference type="AlphaFoldDB" id="A0A0P0GMX3"/>
<protein>
    <submittedName>
        <fullName evidence="1">Uncharacterized protein</fullName>
    </submittedName>
</protein>
<organism evidence="1 2">
    <name type="scientific">Bacteroides cellulosilyticus</name>
    <dbReference type="NCBI Taxonomy" id="246787"/>
    <lineage>
        <taxon>Bacteria</taxon>
        <taxon>Pseudomonadati</taxon>
        <taxon>Bacteroidota</taxon>
        <taxon>Bacteroidia</taxon>
        <taxon>Bacteroidales</taxon>
        <taxon>Bacteroidaceae</taxon>
        <taxon>Bacteroides</taxon>
    </lineage>
</organism>
<reference evidence="1 2" key="1">
    <citation type="journal article" date="2015" name="Science">
        <title>Genetic determinants of in vivo fitness and diet responsiveness in multiple human gut Bacteroides.</title>
        <authorList>
            <person name="Wu M."/>
            <person name="McNulty N.P."/>
            <person name="Rodionov D.A."/>
            <person name="Khoroshkin M.S."/>
            <person name="Griffin N.W."/>
            <person name="Cheng J."/>
            <person name="Latreille P."/>
            <person name="Kerstetter R.A."/>
            <person name="Terrapon N."/>
            <person name="Henrissat B."/>
            <person name="Osterman A.L."/>
            <person name="Gordon J.I."/>
        </authorList>
    </citation>
    <scope>NUCLEOTIDE SEQUENCE [LARGE SCALE GENOMIC DNA]</scope>
    <source>
        <strain evidence="1 2">WH2</strain>
    </source>
</reference>
<dbReference type="Proteomes" id="UP000061809">
    <property type="component" value="Chromosome"/>
</dbReference>
<accession>A0A0P0GMX3</accession>
<sequence length="264" mass="30725">MKKMLFTTIVLFSLVACMEQKHTDIQKMKEISIEKAPKGFGCFNSPRVFIKYKQPVNGYTVKAMWLPYYNSGDTTIAETGVTTSLFFDSEDNQFYINLEVKHVIDTLCFHYSHLKDGDVLYWDYVPKDSNEILPRYAPFCFSDVDFDGKEELVITHQRGGSRSSNTYKIYKIHGYDKVELMTDEPFNDLENTAEFDSINKTITTIGSSGVYNTVVYTYKQKEYSTMDWNRPTTVPKFDIIKAEVIDGEEHRIYVRKRDKLELVK</sequence>
<dbReference type="PROSITE" id="PS51257">
    <property type="entry name" value="PROKAR_LIPOPROTEIN"/>
    <property type="match status" value="1"/>
</dbReference>
<gene>
    <name evidence="1" type="ORF">BcellWH2_01972</name>
</gene>
<evidence type="ECO:0000313" key="1">
    <source>
        <dbReference type="EMBL" id="ALJ59217.1"/>
    </source>
</evidence>
<dbReference type="RefSeq" id="WP_033160755.1">
    <property type="nucleotide sequence ID" value="NZ_CP012801.1"/>
</dbReference>
<dbReference type="PATRIC" id="fig|246787.4.peg.2028"/>
<dbReference type="KEGG" id="bcel:BcellWH2_01972"/>